<keyword evidence="3" id="KW-0862">Zinc</keyword>
<dbReference type="GO" id="GO:0046872">
    <property type="term" value="F:metal ion binding"/>
    <property type="evidence" value="ECO:0007669"/>
    <property type="project" value="UniProtKB-KW"/>
</dbReference>
<reference evidence="5" key="1">
    <citation type="submission" date="2018-05" db="EMBL/GenBank/DDBJ databases">
        <authorList>
            <person name="Lanie J.A."/>
            <person name="Ng W.-L."/>
            <person name="Kazmierczak K.M."/>
            <person name="Andrzejewski T.M."/>
            <person name="Davidsen T.M."/>
            <person name="Wayne K.J."/>
            <person name="Tettelin H."/>
            <person name="Glass J.I."/>
            <person name="Rusch D."/>
            <person name="Podicherti R."/>
            <person name="Tsui H.-C.T."/>
            <person name="Winkler M.E."/>
        </authorList>
    </citation>
    <scope>NUCLEOTIDE SEQUENCE</scope>
</reference>
<dbReference type="SUPFAM" id="SSF51316">
    <property type="entry name" value="Mss4-like"/>
    <property type="match status" value="1"/>
</dbReference>
<organism evidence="5">
    <name type="scientific">marine metagenome</name>
    <dbReference type="NCBI Taxonomy" id="408172"/>
    <lineage>
        <taxon>unclassified sequences</taxon>
        <taxon>metagenomes</taxon>
        <taxon>ecological metagenomes</taxon>
    </lineage>
</organism>
<dbReference type="PANTHER" id="PTHR28620:SF1">
    <property type="entry name" value="CENP-V_GFA DOMAIN-CONTAINING PROTEIN"/>
    <property type="match status" value="1"/>
</dbReference>
<evidence type="ECO:0000256" key="1">
    <source>
        <dbReference type="ARBA" id="ARBA00005495"/>
    </source>
</evidence>
<evidence type="ECO:0000256" key="2">
    <source>
        <dbReference type="ARBA" id="ARBA00022723"/>
    </source>
</evidence>
<dbReference type="PROSITE" id="PS51891">
    <property type="entry name" value="CENP_V_GFA"/>
    <property type="match status" value="1"/>
</dbReference>
<gene>
    <name evidence="5" type="ORF">METZ01_LOCUS488963</name>
</gene>
<dbReference type="GO" id="GO:0016846">
    <property type="term" value="F:carbon-sulfur lyase activity"/>
    <property type="evidence" value="ECO:0007669"/>
    <property type="project" value="InterPro"/>
</dbReference>
<dbReference type="PANTHER" id="PTHR28620">
    <property type="entry name" value="CENTROMERE PROTEIN V"/>
    <property type="match status" value="1"/>
</dbReference>
<dbReference type="InterPro" id="IPR052355">
    <property type="entry name" value="CENP-V-like"/>
</dbReference>
<sequence>MTKNIVTHNGSCHCKQIQFKAIGTDDIEVLNCSCSICSITNYKHYIIPKEQFTLLKGRNFLSTYKFNTNVAKHLFCKKCGIKSFYIPRSHPDHISINLNCINSNTIKNIKIINFDGKNWKKNIRKLK</sequence>
<name>A0A383CVQ8_9ZZZZ</name>
<feature type="domain" description="CENP-V/GFA" evidence="4">
    <location>
        <begin position="8"/>
        <end position="120"/>
    </location>
</feature>
<evidence type="ECO:0000256" key="3">
    <source>
        <dbReference type="ARBA" id="ARBA00022833"/>
    </source>
</evidence>
<comment type="similarity">
    <text evidence="1">Belongs to the Gfa family.</text>
</comment>
<dbReference type="AlphaFoldDB" id="A0A383CVQ8"/>
<dbReference type="EMBL" id="UINC01211980">
    <property type="protein sequence ID" value="SVE36109.1"/>
    <property type="molecule type" value="Genomic_DNA"/>
</dbReference>
<evidence type="ECO:0000259" key="4">
    <source>
        <dbReference type="PROSITE" id="PS51891"/>
    </source>
</evidence>
<protein>
    <recommendedName>
        <fullName evidence="4">CENP-V/GFA domain-containing protein</fullName>
    </recommendedName>
</protein>
<dbReference type="InterPro" id="IPR011057">
    <property type="entry name" value="Mss4-like_sf"/>
</dbReference>
<dbReference type="Gene3D" id="2.170.150.70">
    <property type="match status" value="1"/>
</dbReference>
<dbReference type="Pfam" id="PF04828">
    <property type="entry name" value="GFA"/>
    <property type="match status" value="1"/>
</dbReference>
<proteinExistence type="inferred from homology"/>
<keyword evidence="2" id="KW-0479">Metal-binding</keyword>
<evidence type="ECO:0000313" key="5">
    <source>
        <dbReference type="EMBL" id="SVE36109.1"/>
    </source>
</evidence>
<accession>A0A383CVQ8</accession>
<dbReference type="InterPro" id="IPR006913">
    <property type="entry name" value="CENP-V/GFA"/>
</dbReference>